<dbReference type="PROSITE" id="PS51257">
    <property type="entry name" value="PROKAR_LIPOPROTEIN"/>
    <property type="match status" value="1"/>
</dbReference>
<protein>
    <submittedName>
        <fullName evidence="2">DUF1318 domain-containing protein</fullName>
    </submittedName>
</protein>
<evidence type="ECO:0000313" key="3">
    <source>
        <dbReference type="Proteomes" id="UP000886689"/>
    </source>
</evidence>
<sequence length="173" mass="19042">MRPARILALLVGIAAASLAGCESTPERVFTYGAMGTVIQAERLVADVYGQAADPLPYGGPDIDGPLARMKVRWPDLLPLLEAGTLGLTDDGEIAIHEAGARSRAEVRSLRKLIKSENYDRSVLYRAMTGAIGHADDTFQLMIDHTEDTFGREWVKQAPQGWWVQDHKGRWAQK</sequence>
<feature type="chain" id="PRO_5039623983" evidence="1">
    <location>
        <begin position="20"/>
        <end position="173"/>
    </location>
</feature>
<organism evidence="2 3">
    <name type="scientific">Candidatus Proximibacter danicus</name>
    <dbReference type="NCBI Taxonomy" id="2954365"/>
    <lineage>
        <taxon>Bacteria</taxon>
        <taxon>Pseudomonadati</taxon>
        <taxon>Pseudomonadota</taxon>
        <taxon>Betaproteobacteria</taxon>
        <taxon>Candidatus Proximibacter</taxon>
    </lineage>
</organism>
<name>A0A9D7PR26_9PROT</name>
<gene>
    <name evidence="2" type="ORF">IPL58_05635</name>
</gene>
<proteinExistence type="predicted"/>
<reference evidence="2" key="1">
    <citation type="submission" date="2020-10" db="EMBL/GenBank/DDBJ databases">
        <title>Connecting structure to function with the recovery of over 1000 high-quality activated sludge metagenome-assembled genomes encoding full-length rRNA genes using long-read sequencing.</title>
        <authorList>
            <person name="Singleton C.M."/>
            <person name="Petriglieri F."/>
            <person name="Kristensen J.M."/>
            <person name="Kirkegaard R.H."/>
            <person name="Michaelsen T.Y."/>
            <person name="Andersen M.H."/>
            <person name="Karst S.M."/>
            <person name="Dueholm M.S."/>
            <person name="Nielsen P.H."/>
            <person name="Albertsen M."/>
        </authorList>
    </citation>
    <scope>NUCLEOTIDE SEQUENCE</scope>
    <source>
        <strain evidence="2">Hirt_18-Q3-R61-65_BATAC.395</strain>
    </source>
</reference>
<accession>A0A9D7PR26</accession>
<dbReference type="AlphaFoldDB" id="A0A9D7PR26"/>
<dbReference type="EMBL" id="JADJUC010000004">
    <property type="protein sequence ID" value="MBK8523633.1"/>
    <property type="molecule type" value="Genomic_DNA"/>
</dbReference>
<evidence type="ECO:0000313" key="2">
    <source>
        <dbReference type="EMBL" id="MBK8523633.1"/>
    </source>
</evidence>
<dbReference type="Pfam" id="PF07027">
    <property type="entry name" value="DUF1318"/>
    <property type="match status" value="1"/>
</dbReference>
<feature type="signal peptide" evidence="1">
    <location>
        <begin position="1"/>
        <end position="19"/>
    </location>
</feature>
<comment type="caution">
    <text evidence="2">The sequence shown here is derived from an EMBL/GenBank/DDBJ whole genome shotgun (WGS) entry which is preliminary data.</text>
</comment>
<dbReference type="Proteomes" id="UP000886689">
    <property type="component" value="Unassembled WGS sequence"/>
</dbReference>
<keyword evidence="1" id="KW-0732">Signal</keyword>
<evidence type="ECO:0000256" key="1">
    <source>
        <dbReference type="SAM" id="SignalP"/>
    </source>
</evidence>
<dbReference type="InterPro" id="IPR008309">
    <property type="entry name" value="YdbL"/>
</dbReference>